<keyword evidence="2" id="KW-0378">Hydrolase</keyword>
<name>A0A5J9SCG6_9POAL</name>
<feature type="domain" description="3'-5' exonuclease" evidence="3">
    <location>
        <begin position="20"/>
        <end position="202"/>
    </location>
</feature>
<dbReference type="PANTHER" id="PTHR13620:SF123">
    <property type="entry name" value="OS11G0222320 PROTEIN"/>
    <property type="match status" value="1"/>
</dbReference>
<comment type="caution">
    <text evidence="4">The sequence shown here is derived from an EMBL/GenBank/DDBJ whole genome shotgun (WGS) entry which is preliminary data.</text>
</comment>
<keyword evidence="5" id="KW-1185">Reference proteome</keyword>
<dbReference type="AlphaFoldDB" id="A0A5J9SCG6"/>
<dbReference type="InterPro" id="IPR002562">
    <property type="entry name" value="3'-5'_exonuclease_dom"/>
</dbReference>
<dbReference type="FunFam" id="3.30.420.10:FF:000054">
    <property type="entry name" value="Werner Syndrome-like exonuclease"/>
    <property type="match status" value="1"/>
</dbReference>
<dbReference type="PANTHER" id="PTHR13620">
    <property type="entry name" value="3-5 EXONUCLEASE"/>
    <property type="match status" value="1"/>
</dbReference>
<dbReference type="EMBL" id="RWGY01001111">
    <property type="protein sequence ID" value="TVT96960.1"/>
    <property type="molecule type" value="Genomic_DNA"/>
</dbReference>
<protein>
    <recommendedName>
        <fullName evidence="3">3'-5' exonuclease domain-containing protein</fullName>
    </recommendedName>
</protein>
<accession>A0A5J9SCG6</accession>
<evidence type="ECO:0000313" key="4">
    <source>
        <dbReference type="EMBL" id="TVT96960.1"/>
    </source>
</evidence>
<evidence type="ECO:0000256" key="2">
    <source>
        <dbReference type="ARBA" id="ARBA00022801"/>
    </source>
</evidence>
<dbReference type="GO" id="GO:0005737">
    <property type="term" value="C:cytoplasm"/>
    <property type="evidence" value="ECO:0007669"/>
    <property type="project" value="TreeGrafter"/>
</dbReference>
<dbReference type="InterPro" id="IPR036397">
    <property type="entry name" value="RNaseH_sf"/>
</dbReference>
<dbReference type="Proteomes" id="UP000324897">
    <property type="component" value="Unassembled WGS sequence"/>
</dbReference>
<reference evidence="4 5" key="1">
    <citation type="journal article" date="2019" name="Sci. Rep.">
        <title>A high-quality genome of Eragrostis curvula grass provides insights into Poaceae evolution and supports new strategies to enhance forage quality.</title>
        <authorList>
            <person name="Carballo J."/>
            <person name="Santos B.A.C.M."/>
            <person name="Zappacosta D."/>
            <person name="Garbus I."/>
            <person name="Selva J.P."/>
            <person name="Gallo C.A."/>
            <person name="Diaz A."/>
            <person name="Albertini E."/>
            <person name="Caccamo M."/>
            <person name="Echenique V."/>
        </authorList>
    </citation>
    <scope>NUCLEOTIDE SEQUENCE [LARGE SCALE GENOMIC DNA]</scope>
    <source>
        <strain evidence="5">cv. Victoria</strain>
        <tissue evidence="4">Leaf</tissue>
    </source>
</reference>
<proteinExistence type="predicted"/>
<dbReference type="InterPro" id="IPR012337">
    <property type="entry name" value="RNaseH-like_sf"/>
</dbReference>
<evidence type="ECO:0000259" key="3">
    <source>
        <dbReference type="SMART" id="SM00474"/>
    </source>
</evidence>
<sequence length="202" mass="22554">MEPTTYTTDVVMVDGTTIHTTVTTSGAAVESFLREISNNQRQLFVGFDTEWRDAVNSRGRPCQTTAVLQLCVGRRCLVFQICRADYVPEAALRDFFACPDHRFAGVSVHYDVERMAKDYGMAVANPVELTTFAAEMLQRPDLGSFGLKDLTYKVMGVRIKKPRRVTCSKWDAPSLSTEQVDYACIDAYVSYEIGRIALLAGQ</sequence>
<evidence type="ECO:0000256" key="1">
    <source>
        <dbReference type="ARBA" id="ARBA00022722"/>
    </source>
</evidence>
<dbReference type="GO" id="GO:0005634">
    <property type="term" value="C:nucleus"/>
    <property type="evidence" value="ECO:0007669"/>
    <property type="project" value="TreeGrafter"/>
</dbReference>
<dbReference type="Gene3D" id="3.30.420.10">
    <property type="entry name" value="Ribonuclease H-like superfamily/Ribonuclease H"/>
    <property type="match status" value="1"/>
</dbReference>
<organism evidence="4 5">
    <name type="scientific">Eragrostis curvula</name>
    <name type="common">weeping love grass</name>
    <dbReference type="NCBI Taxonomy" id="38414"/>
    <lineage>
        <taxon>Eukaryota</taxon>
        <taxon>Viridiplantae</taxon>
        <taxon>Streptophyta</taxon>
        <taxon>Embryophyta</taxon>
        <taxon>Tracheophyta</taxon>
        <taxon>Spermatophyta</taxon>
        <taxon>Magnoliopsida</taxon>
        <taxon>Liliopsida</taxon>
        <taxon>Poales</taxon>
        <taxon>Poaceae</taxon>
        <taxon>PACMAD clade</taxon>
        <taxon>Chloridoideae</taxon>
        <taxon>Eragrostideae</taxon>
        <taxon>Eragrostidinae</taxon>
        <taxon>Eragrostis</taxon>
    </lineage>
</organism>
<dbReference type="GO" id="GO:0006139">
    <property type="term" value="P:nucleobase-containing compound metabolic process"/>
    <property type="evidence" value="ECO:0007669"/>
    <property type="project" value="InterPro"/>
</dbReference>
<dbReference type="OrthoDB" id="607706at2759"/>
<dbReference type="Gramene" id="TVT96960">
    <property type="protein sequence ID" value="TVT96960"/>
    <property type="gene ID" value="EJB05_57814"/>
</dbReference>
<dbReference type="GO" id="GO:0008408">
    <property type="term" value="F:3'-5' exonuclease activity"/>
    <property type="evidence" value="ECO:0007669"/>
    <property type="project" value="InterPro"/>
</dbReference>
<dbReference type="InterPro" id="IPR051132">
    <property type="entry name" value="3-5_Exonuclease_domain"/>
</dbReference>
<feature type="non-terminal residue" evidence="4">
    <location>
        <position position="1"/>
    </location>
</feature>
<gene>
    <name evidence="4" type="ORF">EJB05_57814</name>
</gene>
<dbReference type="CDD" id="cd06141">
    <property type="entry name" value="WRN_exo"/>
    <property type="match status" value="1"/>
</dbReference>
<evidence type="ECO:0000313" key="5">
    <source>
        <dbReference type="Proteomes" id="UP000324897"/>
    </source>
</evidence>
<dbReference type="GO" id="GO:0003676">
    <property type="term" value="F:nucleic acid binding"/>
    <property type="evidence" value="ECO:0007669"/>
    <property type="project" value="InterPro"/>
</dbReference>
<dbReference type="SUPFAM" id="SSF53098">
    <property type="entry name" value="Ribonuclease H-like"/>
    <property type="match status" value="1"/>
</dbReference>
<keyword evidence="1" id="KW-0540">Nuclease</keyword>
<dbReference type="SMART" id="SM00474">
    <property type="entry name" value="35EXOc"/>
    <property type="match status" value="1"/>
</dbReference>
<dbReference type="Pfam" id="PF01612">
    <property type="entry name" value="DNA_pol_A_exo1"/>
    <property type="match status" value="1"/>
</dbReference>